<feature type="domain" description="SGNH hydrolase-type esterase" evidence="2">
    <location>
        <begin position="36"/>
        <end position="207"/>
    </location>
</feature>
<keyword evidence="4" id="KW-1185">Reference proteome</keyword>
<gene>
    <name evidence="3" type="ordered locus">Echvi_0740</name>
</gene>
<dbReference type="KEGG" id="evi:Echvi_0740"/>
<dbReference type="AlphaFoldDB" id="L0FWA4"/>
<dbReference type="Proteomes" id="UP000010796">
    <property type="component" value="Chromosome"/>
</dbReference>
<dbReference type="InterPro" id="IPR036514">
    <property type="entry name" value="SGNH_hydro_sf"/>
</dbReference>
<accession>L0FWA4</accession>
<keyword evidence="1" id="KW-0732">Signal</keyword>
<evidence type="ECO:0000256" key="1">
    <source>
        <dbReference type="SAM" id="SignalP"/>
    </source>
</evidence>
<dbReference type="Pfam" id="PF13472">
    <property type="entry name" value="Lipase_GDSL_2"/>
    <property type="match status" value="1"/>
</dbReference>
<dbReference type="InterPro" id="IPR013830">
    <property type="entry name" value="SGNH_hydro"/>
</dbReference>
<evidence type="ECO:0000259" key="2">
    <source>
        <dbReference type="Pfam" id="PF13472"/>
    </source>
</evidence>
<reference evidence="4" key="1">
    <citation type="submission" date="2012-02" db="EMBL/GenBank/DDBJ databases">
        <title>The complete genome of Echinicola vietnamensis DSM 17526.</title>
        <authorList>
            <person name="Lucas S."/>
            <person name="Copeland A."/>
            <person name="Lapidus A."/>
            <person name="Glavina del Rio T."/>
            <person name="Dalin E."/>
            <person name="Tice H."/>
            <person name="Bruce D."/>
            <person name="Goodwin L."/>
            <person name="Pitluck S."/>
            <person name="Peters L."/>
            <person name="Ovchinnikova G."/>
            <person name="Teshima H."/>
            <person name="Kyrpides N."/>
            <person name="Mavromatis K."/>
            <person name="Ivanova N."/>
            <person name="Brettin T."/>
            <person name="Detter J.C."/>
            <person name="Han C."/>
            <person name="Larimer F."/>
            <person name="Land M."/>
            <person name="Hauser L."/>
            <person name="Markowitz V."/>
            <person name="Cheng J.-F."/>
            <person name="Hugenholtz P."/>
            <person name="Woyke T."/>
            <person name="Wu D."/>
            <person name="Brambilla E."/>
            <person name="Klenk H.-P."/>
            <person name="Eisen J.A."/>
        </authorList>
    </citation>
    <scope>NUCLEOTIDE SEQUENCE [LARGE SCALE GENOMIC DNA]</scope>
    <source>
        <strain evidence="4">DSM 17526 / LMG 23754 / KMM 6221</strain>
    </source>
</reference>
<dbReference type="PATRIC" id="fig|926556.3.peg.743"/>
<organism evidence="3 4">
    <name type="scientific">Echinicola vietnamensis (strain DSM 17526 / LMG 23754 / KMM 6221)</name>
    <dbReference type="NCBI Taxonomy" id="926556"/>
    <lineage>
        <taxon>Bacteria</taxon>
        <taxon>Pseudomonadati</taxon>
        <taxon>Bacteroidota</taxon>
        <taxon>Cytophagia</taxon>
        <taxon>Cytophagales</taxon>
        <taxon>Cyclobacteriaceae</taxon>
        <taxon>Echinicola</taxon>
    </lineage>
</organism>
<evidence type="ECO:0000313" key="3">
    <source>
        <dbReference type="EMBL" id="AGA77016.1"/>
    </source>
</evidence>
<sequence>MNTKKTTKMKKILLSLLMLTFIALHVHAQSPIKVACVGNSITQGPGRNHPDSWPLLMQEVLGDDYLVKNFGVSGRTLLKNGDYPYWNEPQFQEVQDFAADILVIKLGTNDSKPQNWKYKDEFVQDYIDLINVFRENMPDDGEVYVCIPVPVFKDNFGITESVMVDEMRPMLKEIAKATNAKMINLYKPLKKHGDLFADGVHPNKEGNLLMAEAVAKKIK</sequence>
<dbReference type="PANTHER" id="PTHR37834">
    <property type="entry name" value="GDSL-LIKE LIPASE/ACYLHYDROLASE DOMAIN PROTEIN (AFU_ORTHOLOGUE AFUA_2G00620)"/>
    <property type="match status" value="1"/>
</dbReference>
<dbReference type="InterPro" id="IPR052762">
    <property type="entry name" value="PCW_deacetylase/CE"/>
</dbReference>
<protein>
    <submittedName>
        <fullName evidence="3">Lysophospholipase L1-like esterase</fullName>
    </submittedName>
</protein>
<dbReference type="Gene3D" id="3.40.50.1110">
    <property type="entry name" value="SGNH hydrolase"/>
    <property type="match status" value="1"/>
</dbReference>
<proteinExistence type="predicted"/>
<dbReference type="eggNOG" id="COG2755">
    <property type="taxonomic scope" value="Bacteria"/>
</dbReference>
<dbReference type="EMBL" id="CP003346">
    <property type="protein sequence ID" value="AGA77016.1"/>
    <property type="molecule type" value="Genomic_DNA"/>
</dbReference>
<dbReference type="STRING" id="926556.Echvi_0740"/>
<name>L0FWA4_ECHVK</name>
<feature type="chain" id="PRO_5003941998" evidence="1">
    <location>
        <begin position="29"/>
        <end position="219"/>
    </location>
</feature>
<dbReference type="PANTHER" id="PTHR37834:SF2">
    <property type="entry name" value="ESTERASE, SGNH HYDROLASE-TYPE"/>
    <property type="match status" value="1"/>
</dbReference>
<evidence type="ECO:0000313" key="4">
    <source>
        <dbReference type="Proteomes" id="UP000010796"/>
    </source>
</evidence>
<feature type="signal peptide" evidence="1">
    <location>
        <begin position="1"/>
        <end position="28"/>
    </location>
</feature>
<dbReference type="GO" id="GO:0016788">
    <property type="term" value="F:hydrolase activity, acting on ester bonds"/>
    <property type="evidence" value="ECO:0007669"/>
    <property type="project" value="UniProtKB-ARBA"/>
</dbReference>
<dbReference type="HOGENOM" id="CLU_093148_0_0_10"/>
<dbReference type="SUPFAM" id="SSF52266">
    <property type="entry name" value="SGNH hydrolase"/>
    <property type="match status" value="1"/>
</dbReference>